<keyword evidence="3 9" id="KW-0813">Transport</keyword>
<organism evidence="11 12">
    <name type="scientific">Gordonia hirsuta DSM 44140 = NBRC 16056</name>
    <dbReference type="NCBI Taxonomy" id="1121927"/>
    <lineage>
        <taxon>Bacteria</taxon>
        <taxon>Bacillati</taxon>
        <taxon>Actinomycetota</taxon>
        <taxon>Actinomycetes</taxon>
        <taxon>Mycobacteriales</taxon>
        <taxon>Gordoniaceae</taxon>
        <taxon>Gordonia</taxon>
    </lineage>
</organism>
<dbReference type="PIRSF" id="PIRSF006648">
    <property type="entry name" value="DrrB"/>
    <property type="match status" value="1"/>
</dbReference>
<feature type="domain" description="ABC transmembrane type-2" evidence="10">
    <location>
        <begin position="23"/>
        <end position="250"/>
    </location>
</feature>
<evidence type="ECO:0000313" key="12">
    <source>
        <dbReference type="Proteomes" id="UP000053405"/>
    </source>
</evidence>
<feature type="transmembrane region" description="Helical" evidence="9">
    <location>
        <begin position="63"/>
        <end position="81"/>
    </location>
</feature>
<evidence type="ECO:0000256" key="1">
    <source>
        <dbReference type="ARBA" id="ARBA00004651"/>
    </source>
</evidence>
<evidence type="ECO:0000256" key="2">
    <source>
        <dbReference type="ARBA" id="ARBA00007783"/>
    </source>
</evidence>
<dbReference type="PANTHER" id="PTHR30294">
    <property type="entry name" value="MEMBRANE COMPONENT OF ABC TRANSPORTER YHHJ-RELATED"/>
    <property type="match status" value="1"/>
</dbReference>
<proteinExistence type="inferred from homology"/>
<evidence type="ECO:0000259" key="10">
    <source>
        <dbReference type="PROSITE" id="PS51012"/>
    </source>
</evidence>
<dbReference type="InterPro" id="IPR000412">
    <property type="entry name" value="ABC_2_transport"/>
</dbReference>
<feature type="transmembrane region" description="Helical" evidence="9">
    <location>
        <begin position="169"/>
        <end position="187"/>
    </location>
</feature>
<gene>
    <name evidence="11" type="ORF">GOHSU_19_00520</name>
</gene>
<dbReference type="Pfam" id="PF01061">
    <property type="entry name" value="ABC2_membrane"/>
    <property type="match status" value="1"/>
</dbReference>
<dbReference type="InterPro" id="IPR047817">
    <property type="entry name" value="ABC2_TM_bact-type"/>
</dbReference>
<dbReference type="eggNOG" id="COG0842">
    <property type="taxonomic scope" value="Bacteria"/>
</dbReference>
<evidence type="ECO:0000256" key="9">
    <source>
        <dbReference type="RuleBase" id="RU361157"/>
    </source>
</evidence>
<keyword evidence="7 9" id="KW-0472">Membrane</keyword>
<keyword evidence="8" id="KW-0046">Antibiotic resistance</keyword>
<dbReference type="STRING" id="1121927.GOHSU_19_00520"/>
<keyword evidence="12" id="KW-1185">Reference proteome</keyword>
<evidence type="ECO:0000256" key="5">
    <source>
        <dbReference type="ARBA" id="ARBA00022692"/>
    </source>
</evidence>
<sequence>MTELRTTVATALRVLQQLRADPRTVVMLIAIPSVVLTMLYYMFSAVPVPPGQATAFDRVATAVLGIMPFTAMFLVTSIAVLRERSSGTLERVLSTPISKGALMAGYAVAFALFAAVQAAVACALAFGAFDLTIAGSVGAVIGVCVLIGMLGIALGLLCSAFAQTEFQAMQFMPALVFPQLFLCGLFVPRAQLPDWMQYLSDVMPLTFAVQALEQIRDHTAPTALLWRDIAILAGFTVAALALGAATLRRRTA</sequence>
<feature type="transmembrane region" description="Helical" evidence="9">
    <location>
        <begin position="25"/>
        <end position="43"/>
    </location>
</feature>
<dbReference type="PANTHER" id="PTHR30294:SF38">
    <property type="entry name" value="TRANSPORT PERMEASE PROTEIN"/>
    <property type="match status" value="1"/>
</dbReference>
<accession>L7LBL3</accession>
<evidence type="ECO:0000256" key="6">
    <source>
        <dbReference type="ARBA" id="ARBA00022989"/>
    </source>
</evidence>
<dbReference type="EMBL" id="BANT01000019">
    <property type="protein sequence ID" value="GAC57447.1"/>
    <property type="molecule type" value="Genomic_DNA"/>
</dbReference>
<comment type="subcellular location">
    <subcellularLocation>
        <location evidence="1 9">Cell membrane</location>
        <topology evidence="1 9">Multi-pass membrane protein</topology>
    </subcellularLocation>
</comment>
<dbReference type="InterPro" id="IPR051449">
    <property type="entry name" value="ABC-2_transporter_component"/>
</dbReference>
<dbReference type="GO" id="GO:0140359">
    <property type="term" value="F:ABC-type transporter activity"/>
    <property type="evidence" value="ECO:0007669"/>
    <property type="project" value="InterPro"/>
</dbReference>
<dbReference type="Proteomes" id="UP000053405">
    <property type="component" value="Unassembled WGS sequence"/>
</dbReference>
<dbReference type="RefSeq" id="WP_005939547.1">
    <property type="nucleotide sequence ID" value="NZ_ATVK01000010.1"/>
</dbReference>
<reference evidence="11 12" key="1">
    <citation type="submission" date="2012-12" db="EMBL/GenBank/DDBJ databases">
        <title>Whole genome shotgun sequence of Gordonia hirsuta NBRC 16056.</title>
        <authorList>
            <person name="Isaki-Nakamura S."/>
            <person name="Hosoyama A."/>
            <person name="Tsuchikane K."/>
            <person name="Katsumata H."/>
            <person name="Baba S."/>
            <person name="Yamazaki S."/>
            <person name="Fujita N."/>
        </authorList>
    </citation>
    <scope>NUCLEOTIDE SEQUENCE [LARGE SCALE GENOMIC DNA]</scope>
    <source>
        <strain evidence="11 12">NBRC 16056</strain>
    </source>
</reference>
<evidence type="ECO:0000256" key="4">
    <source>
        <dbReference type="ARBA" id="ARBA00022475"/>
    </source>
</evidence>
<evidence type="ECO:0000256" key="3">
    <source>
        <dbReference type="ARBA" id="ARBA00022448"/>
    </source>
</evidence>
<dbReference type="AlphaFoldDB" id="L7LBL3"/>
<feature type="transmembrane region" description="Helical" evidence="9">
    <location>
        <begin position="229"/>
        <end position="247"/>
    </location>
</feature>
<dbReference type="OrthoDB" id="9776218at2"/>
<comment type="similarity">
    <text evidence="2 9">Belongs to the ABC-2 integral membrane protein family.</text>
</comment>
<dbReference type="InterPro" id="IPR013525">
    <property type="entry name" value="ABC2_TM"/>
</dbReference>
<evidence type="ECO:0000256" key="8">
    <source>
        <dbReference type="ARBA" id="ARBA00023251"/>
    </source>
</evidence>
<keyword evidence="4 9" id="KW-1003">Cell membrane</keyword>
<evidence type="ECO:0000313" key="11">
    <source>
        <dbReference type="EMBL" id="GAC57447.1"/>
    </source>
</evidence>
<dbReference type="GO" id="GO:0043190">
    <property type="term" value="C:ATP-binding cassette (ABC) transporter complex"/>
    <property type="evidence" value="ECO:0007669"/>
    <property type="project" value="InterPro"/>
</dbReference>
<comment type="caution">
    <text evidence="11">The sequence shown here is derived from an EMBL/GenBank/DDBJ whole genome shotgun (WGS) entry which is preliminary data.</text>
</comment>
<feature type="transmembrane region" description="Helical" evidence="9">
    <location>
        <begin position="102"/>
        <end position="127"/>
    </location>
</feature>
<keyword evidence="5 9" id="KW-0812">Transmembrane</keyword>
<dbReference type="GO" id="GO:0046677">
    <property type="term" value="P:response to antibiotic"/>
    <property type="evidence" value="ECO:0007669"/>
    <property type="project" value="UniProtKB-KW"/>
</dbReference>
<name>L7LBL3_9ACTN</name>
<feature type="transmembrane region" description="Helical" evidence="9">
    <location>
        <begin position="133"/>
        <end position="157"/>
    </location>
</feature>
<dbReference type="PROSITE" id="PS51012">
    <property type="entry name" value="ABC_TM2"/>
    <property type="match status" value="1"/>
</dbReference>
<evidence type="ECO:0000256" key="7">
    <source>
        <dbReference type="ARBA" id="ARBA00023136"/>
    </source>
</evidence>
<keyword evidence="6 9" id="KW-1133">Transmembrane helix</keyword>
<protein>
    <recommendedName>
        <fullName evidence="9">Transport permease protein</fullName>
    </recommendedName>
</protein>